<dbReference type="Proteomes" id="UP001163324">
    <property type="component" value="Chromosome 1"/>
</dbReference>
<proteinExistence type="predicted"/>
<name>A0ACC0VCJ4_9HYPO</name>
<evidence type="ECO:0000313" key="1">
    <source>
        <dbReference type="EMBL" id="KAI9904167.1"/>
    </source>
</evidence>
<accession>A0ACC0VCJ4</accession>
<comment type="caution">
    <text evidence="1">The sequence shown here is derived from an EMBL/GenBank/DDBJ whole genome shotgun (WGS) entry which is preliminary data.</text>
</comment>
<organism evidence="1 2">
    <name type="scientific">Trichothecium roseum</name>
    <dbReference type="NCBI Taxonomy" id="47278"/>
    <lineage>
        <taxon>Eukaryota</taxon>
        <taxon>Fungi</taxon>
        <taxon>Dikarya</taxon>
        <taxon>Ascomycota</taxon>
        <taxon>Pezizomycotina</taxon>
        <taxon>Sordariomycetes</taxon>
        <taxon>Hypocreomycetidae</taxon>
        <taxon>Hypocreales</taxon>
        <taxon>Hypocreales incertae sedis</taxon>
        <taxon>Trichothecium</taxon>
    </lineage>
</organism>
<sequence length="708" mass="78682">MSAEERGDLNDLKRERVRVRKITRHTREAPVSTRQGDAGNAVFPYQAHGDLFQPGKAKVDNDVKEATQRILDSTRQVMLHLEQWEGTIRRDLKKIQHTTLADDASINLRGHLKAFVQFLAKYRRTLRTVSGEKVGDVHAIGKGQAQSQGQNVRSAGLHGTWKNMDGTYRSQQNAAASSPGTVFRDALTHIGPNDTEENASSADEKASTKDPKKVEKTETSPAVVISGKNRANSAGYVNRRFDLRSRRTRKNTIAEDAAKVVTEAVTEDAEAKPPSKRIRPTRVPTRSPRPSATFRTSSYESCKHRLSNEKVTRIARNHNASRGVQTGSDLLSLLGHEYGAKYLLKMLDTRQQQQQSPQTKSLPRPSSTNVPAAMRHTSPISEYFEQVLGDAYHQTDTSRHADVTKRQEAEGDGLTSGVEDGEGEAEPRSKRGRSLSAESDLLSRYESEGGSADSVESEPTFISQENASIQRDGHEVEVEDVTGEGVPREMAEEAPNDTEENVPETMGEAMPDAADEEVSVGMGEEGLYCTDEDALDIPVGEVDDLAREVQEWLDWHASQSDDSKAKDPGADTSRPGSECLPSGEAESWPYIKQPVFGFLYGSPWNKIFRFILGSSKGGERFVVRDVPFFWACLAITAALAFLAVDVWLYVALVRERAIWLDANKFTRAYYLSFVRGHRGYWSLDRDMLLGLGRRTWWEAIGVWLTMGP</sequence>
<protein>
    <submittedName>
        <fullName evidence="1">Uncharacterized protein</fullName>
    </submittedName>
</protein>
<evidence type="ECO:0000313" key="2">
    <source>
        <dbReference type="Proteomes" id="UP001163324"/>
    </source>
</evidence>
<gene>
    <name evidence="1" type="ORF">N3K66_000696</name>
</gene>
<keyword evidence="2" id="KW-1185">Reference proteome</keyword>
<dbReference type="EMBL" id="CM047940">
    <property type="protein sequence ID" value="KAI9904167.1"/>
    <property type="molecule type" value="Genomic_DNA"/>
</dbReference>
<reference evidence="1" key="1">
    <citation type="submission" date="2022-10" db="EMBL/GenBank/DDBJ databases">
        <title>Complete Genome of Trichothecium roseum strain YXFP-22015, a Plant Pathogen Isolated from Citrus.</title>
        <authorList>
            <person name="Wang Y."/>
            <person name="Zhu L."/>
        </authorList>
    </citation>
    <scope>NUCLEOTIDE SEQUENCE</scope>
    <source>
        <strain evidence="1">YXFP-22015</strain>
    </source>
</reference>